<dbReference type="AlphaFoldDB" id="A0A0V1AR01"/>
<dbReference type="InParanoid" id="A0A0V1AR01"/>
<comment type="caution">
    <text evidence="2">The sequence shown here is derived from an EMBL/GenBank/DDBJ whole genome shotgun (WGS) entry which is preliminary data.</text>
</comment>
<gene>
    <name evidence="2" type="ORF">T01_1513</name>
</gene>
<name>A0A0V1AR01_TRISP</name>
<protein>
    <submittedName>
        <fullName evidence="2">Uncharacterized protein</fullName>
    </submittedName>
</protein>
<evidence type="ECO:0000313" key="2">
    <source>
        <dbReference type="EMBL" id="KRY27050.1"/>
    </source>
</evidence>
<sequence>MHHPEGKHGLNSQGNQRHALHPDLARRVPVSLCSNRRHHEMTFRNLWEHDCISIQNQNGLVQTGPTFHLLVVDHAILLGRQVVVLLVFLV</sequence>
<dbReference type="EMBL" id="JYDH01000291">
    <property type="protein sequence ID" value="KRY27050.1"/>
    <property type="molecule type" value="Genomic_DNA"/>
</dbReference>
<reference evidence="2 3" key="1">
    <citation type="submission" date="2015-01" db="EMBL/GenBank/DDBJ databases">
        <title>Evolution of Trichinella species and genotypes.</title>
        <authorList>
            <person name="Korhonen P.K."/>
            <person name="Edoardo P."/>
            <person name="Giuseppe L.R."/>
            <person name="Gasser R.B."/>
        </authorList>
    </citation>
    <scope>NUCLEOTIDE SEQUENCE [LARGE SCALE GENOMIC DNA]</scope>
    <source>
        <strain evidence="2">ISS3</strain>
    </source>
</reference>
<dbReference type="OrthoDB" id="10615146at2759"/>
<evidence type="ECO:0000313" key="3">
    <source>
        <dbReference type="Proteomes" id="UP000054776"/>
    </source>
</evidence>
<evidence type="ECO:0000256" key="1">
    <source>
        <dbReference type="SAM" id="MobiDB-lite"/>
    </source>
</evidence>
<feature type="region of interest" description="Disordered" evidence="1">
    <location>
        <begin position="1"/>
        <end position="22"/>
    </location>
</feature>
<organism evidence="2 3">
    <name type="scientific">Trichinella spiralis</name>
    <name type="common">Trichina worm</name>
    <dbReference type="NCBI Taxonomy" id="6334"/>
    <lineage>
        <taxon>Eukaryota</taxon>
        <taxon>Metazoa</taxon>
        <taxon>Ecdysozoa</taxon>
        <taxon>Nematoda</taxon>
        <taxon>Enoplea</taxon>
        <taxon>Dorylaimia</taxon>
        <taxon>Trichinellida</taxon>
        <taxon>Trichinellidae</taxon>
        <taxon>Trichinella</taxon>
    </lineage>
</organism>
<proteinExistence type="predicted"/>
<dbReference type="Proteomes" id="UP000054776">
    <property type="component" value="Unassembled WGS sequence"/>
</dbReference>
<accession>A0A0V1AR01</accession>
<keyword evidence="3" id="KW-1185">Reference proteome</keyword>